<evidence type="ECO:0000256" key="2">
    <source>
        <dbReference type="ARBA" id="ARBA00004127"/>
    </source>
</evidence>
<evidence type="ECO:0000313" key="20">
    <source>
        <dbReference type="EMBL" id="KAL3309812.1"/>
    </source>
</evidence>
<evidence type="ECO:0000256" key="9">
    <source>
        <dbReference type="ARBA" id="ARBA00047863"/>
    </source>
</evidence>
<evidence type="ECO:0000256" key="8">
    <source>
        <dbReference type="ARBA" id="ARBA00047427"/>
    </source>
</evidence>
<evidence type="ECO:0000256" key="5">
    <source>
        <dbReference type="ARBA" id="ARBA00022989"/>
    </source>
</evidence>
<keyword evidence="19" id="KW-0732">Signal</keyword>
<dbReference type="PANTHER" id="PTHR10989">
    <property type="entry name" value="ANDROGEN-INDUCED PROTEIN 1-RELATED"/>
    <property type="match status" value="1"/>
</dbReference>
<keyword evidence="4 18" id="KW-0812">Transmembrane</keyword>
<comment type="catalytic activity">
    <reaction evidence="11">
        <text>12-(9Z-octadecenoyloxy)-octadecanoate + H2O = 12-hydroxyoctadecanoate + (9Z)-octadecenoate + H(+)</text>
        <dbReference type="Rhea" id="RHEA:52060"/>
        <dbReference type="ChEBI" id="CHEBI:15377"/>
        <dbReference type="ChEBI" id="CHEBI:15378"/>
        <dbReference type="ChEBI" id="CHEBI:30823"/>
        <dbReference type="ChEBI" id="CHEBI:84201"/>
        <dbReference type="ChEBI" id="CHEBI:136302"/>
    </reaction>
    <physiologicalReaction direction="left-to-right" evidence="11">
        <dbReference type="Rhea" id="RHEA:52061"/>
    </physiologicalReaction>
</comment>
<feature type="transmembrane region" description="Helical" evidence="18">
    <location>
        <begin position="59"/>
        <end position="82"/>
    </location>
</feature>
<comment type="catalytic activity">
    <reaction evidence="13">
        <text>9-octadecanoyloxy-octadecanoate + H2O = 9-hydroxy-octadecanoate + octadecanoate + H(+)</text>
        <dbReference type="Rhea" id="RHEA:52096"/>
        <dbReference type="ChEBI" id="CHEBI:15377"/>
        <dbReference type="ChEBI" id="CHEBI:15378"/>
        <dbReference type="ChEBI" id="CHEBI:25629"/>
        <dbReference type="ChEBI" id="CHEBI:136286"/>
        <dbReference type="ChEBI" id="CHEBI:136373"/>
    </reaction>
    <physiologicalReaction direction="left-to-right" evidence="13">
        <dbReference type="Rhea" id="RHEA:52097"/>
    </physiologicalReaction>
</comment>
<evidence type="ECO:0000256" key="19">
    <source>
        <dbReference type="SAM" id="SignalP"/>
    </source>
</evidence>
<feature type="transmembrane region" description="Helical" evidence="18">
    <location>
        <begin position="102"/>
        <end position="127"/>
    </location>
</feature>
<keyword evidence="5 18" id="KW-1133">Transmembrane helix</keyword>
<proteinExistence type="inferred from homology"/>
<comment type="catalytic activity">
    <reaction evidence="15">
        <text>13-(9Z-hexadecenoyloxy)-octadecanoate + H2O = 13-hydroxy-octadecanoate + (9Z)-hexadecenoate + H(+)</text>
        <dbReference type="Rhea" id="RHEA:52076"/>
        <dbReference type="ChEBI" id="CHEBI:15377"/>
        <dbReference type="ChEBI" id="CHEBI:15378"/>
        <dbReference type="ChEBI" id="CHEBI:32372"/>
        <dbReference type="ChEBI" id="CHEBI:136304"/>
        <dbReference type="ChEBI" id="CHEBI:136315"/>
    </reaction>
    <physiologicalReaction direction="left-to-right" evidence="15">
        <dbReference type="Rhea" id="RHEA:52077"/>
    </physiologicalReaction>
</comment>
<dbReference type="AlphaFoldDB" id="A0ABD2PQN7"/>
<evidence type="ECO:0000256" key="14">
    <source>
        <dbReference type="ARBA" id="ARBA00049296"/>
    </source>
</evidence>
<evidence type="ECO:0000313" key="21">
    <source>
        <dbReference type="Proteomes" id="UP001626550"/>
    </source>
</evidence>
<evidence type="ECO:0000256" key="10">
    <source>
        <dbReference type="ARBA" id="ARBA00048680"/>
    </source>
</evidence>
<comment type="catalytic activity">
    <reaction evidence="14">
        <text>13-(9Z-octadecenoyloxy)-octadecanoate + H2O = 13-hydroxy-octadecanoate + (9Z)-octadecenoate + H(+)</text>
        <dbReference type="Rhea" id="RHEA:52064"/>
        <dbReference type="ChEBI" id="CHEBI:15377"/>
        <dbReference type="ChEBI" id="CHEBI:15378"/>
        <dbReference type="ChEBI" id="CHEBI:30823"/>
        <dbReference type="ChEBI" id="CHEBI:136303"/>
        <dbReference type="ChEBI" id="CHEBI:136304"/>
    </reaction>
    <physiologicalReaction direction="left-to-right" evidence="14">
        <dbReference type="Rhea" id="RHEA:52065"/>
    </physiologicalReaction>
</comment>
<keyword evidence="21" id="KW-1185">Reference proteome</keyword>
<comment type="catalytic activity">
    <reaction evidence="10">
        <text>12-octadecanoyloxy-octadecanoate + H2O = 12-hydroxyoctadecanoate + octadecanoate + H(+)</text>
        <dbReference type="Rhea" id="RHEA:52080"/>
        <dbReference type="ChEBI" id="CHEBI:15377"/>
        <dbReference type="ChEBI" id="CHEBI:15378"/>
        <dbReference type="ChEBI" id="CHEBI:25629"/>
        <dbReference type="ChEBI" id="CHEBI:84201"/>
        <dbReference type="ChEBI" id="CHEBI:136330"/>
    </reaction>
    <physiologicalReaction direction="left-to-right" evidence="10">
        <dbReference type="Rhea" id="RHEA:52081"/>
    </physiologicalReaction>
</comment>
<comment type="subcellular location">
    <subcellularLocation>
        <location evidence="2">Endomembrane system</location>
        <topology evidence="2">Multi-pass membrane protein</topology>
    </subcellularLocation>
</comment>
<dbReference type="PANTHER" id="PTHR10989:SF16">
    <property type="entry name" value="AT02829P-RELATED"/>
    <property type="match status" value="1"/>
</dbReference>
<comment type="catalytic activity">
    <reaction evidence="12">
        <text>9-(9Z-octadecenoyloxy)-octadecanoate + H2O = 9-hydroxy-octadecanoate + (9Z)-octadecenoate + H(+)</text>
        <dbReference type="Rhea" id="RHEA:52048"/>
        <dbReference type="ChEBI" id="CHEBI:15377"/>
        <dbReference type="ChEBI" id="CHEBI:15378"/>
        <dbReference type="ChEBI" id="CHEBI:30823"/>
        <dbReference type="ChEBI" id="CHEBI:136282"/>
        <dbReference type="ChEBI" id="CHEBI:136286"/>
    </reaction>
    <physiologicalReaction direction="left-to-right" evidence="12">
        <dbReference type="Rhea" id="RHEA:52049"/>
    </physiologicalReaction>
</comment>
<evidence type="ECO:0000256" key="4">
    <source>
        <dbReference type="ARBA" id="ARBA00022692"/>
    </source>
</evidence>
<evidence type="ECO:0000256" key="12">
    <source>
        <dbReference type="ARBA" id="ARBA00048800"/>
    </source>
</evidence>
<feature type="signal peptide" evidence="19">
    <location>
        <begin position="1"/>
        <end position="22"/>
    </location>
</feature>
<comment type="catalytic activity">
    <reaction evidence="7">
        <text>12-hexadecanoyloxy-octadecanoate + H2O = 12-hydroxyoctadecanoate + hexadecanoate + H(+)</text>
        <dbReference type="Rhea" id="RHEA:52056"/>
        <dbReference type="ChEBI" id="CHEBI:7896"/>
        <dbReference type="ChEBI" id="CHEBI:15377"/>
        <dbReference type="ChEBI" id="CHEBI:15378"/>
        <dbReference type="ChEBI" id="CHEBI:83677"/>
        <dbReference type="ChEBI" id="CHEBI:84201"/>
    </reaction>
    <physiologicalReaction direction="left-to-right" evidence="7">
        <dbReference type="Rhea" id="RHEA:52057"/>
    </physiologicalReaction>
</comment>
<evidence type="ECO:0000256" key="15">
    <source>
        <dbReference type="ARBA" id="ARBA00049322"/>
    </source>
</evidence>
<feature type="chain" id="PRO_5044813992" evidence="19">
    <location>
        <begin position="23"/>
        <end position="163"/>
    </location>
</feature>
<evidence type="ECO:0000256" key="6">
    <source>
        <dbReference type="ARBA" id="ARBA00023136"/>
    </source>
</evidence>
<accession>A0ABD2PQN7</accession>
<evidence type="ECO:0000256" key="7">
    <source>
        <dbReference type="ARBA" id="ARBA00047368"/>
    </source>
</evidence>
<keyword evidence="6 18" id="KW-0472">Membrane</keyword>
<comment type="caution">
    <text evidence="20">The sequence shown here is derived from an EMBL/GenBank/DDBJ whole genome shotgun (WGS) entry which is preliminary data.</text>
</comment>
<dbReference type="EMBL" id="JBJKFK010003521">
    <property type="protein sequence ID" value="KAL3309812.1"/>
    <property type="molecule type" value="Genomic_DNA"/>
</dbReference>
<dbReference type="Proteomes" id="UP001626550">
    <property type="component" value="Unassembled WGS sequence"/>
</dbReference>
<dbReference type="Pfam" id="PF04750">
    <property type="entry name" value="Far-17a_AIG1"/>
    <property type="match status" value="1"/>
</dbReference>
<feature type="compositionally biased region" description="Polar residues" evidence="17">
    <location>
        <begin position="145"/>
        <end position="154"/>
    </location>
</feature>
<evidence type="ECO:0000256" key="11">
    <source>
        <dbReference type="ARBA" id="ARBA00048701"/>
    </source>
</evidence>
<gene>
    <name evidence="20" type="ORF">Ciccas_011635</name>
</gene>
<comment type="catalytic activity">
    <reaction evidence="8">
        <text>13-octadecanoyloxy-octadecanoate + H2O = 13-hydroxy-octadecanoate + octadecanoate + H(+)</text>
        <dbReference type="Rhea" id="RHEA:52084"/>
        <dbReference type="ChEBI" id="CHEBI:15377"/>
        <dbReference type="ChEBI" id="CHEBI:15378"/>
        <dbReference type="ChEBI" id="CHEBI:25629"/>
        <dbReference type="ChEBI" id="CHEBI:136304"/>
        <dbReference type="ChEBI" id="CHEBI:136335"/>
    </reaction>
    <physiologicalReaction direction="left-to-right" evidence="8">
        <dbReference type="Rhea" id="RHEA:52085"/>
    </physiologicalReaction>
</comment>
<comment type="similarity">
    <text evidence="3">Belongs to the AIG1 family.</text>
</comment>
<evidence type="ECO:0000256" key="3">
    <source>
        <dbReference type="ARBA" id="ARBA00009300"/>
    </source>
</evidence>
<reference evidence="20 21" key="1">
    <citation type="submission" date="2024-11" db="EMBL/GenBank/DDBJ databases">
        <title>Adaptive evolution of stress response genes in parasites aligns with host niche diversity.</title>
        <authorList>
            <person name="Hahn C."/>
            <person name="Resl P."/>
        </authorList>
    </citation>
    <scope>NUCLEOTIDE SEQUENCE [LARGE SCALE GENOMIC DNA]</scope>
    <source>
        <strain evidence="20">EGGRZ-B1_66</strain>
        <tissue evidence="20">Body</tissue>
    </source>
</reference>
<evidence type="ECO:0000256" key="18">
    <source>
        <dbReference type="SAM" id="Phobius"/>
    </source>
</evidence>
<dbReference type="GO" id="GO:0012505">
    <property type="term" value="C:endomembrane system"/>
    <property type="evidence" value="ECO:0007669"/>
    <property type="project" value="UniProtKB-SubCell"/>
</dbReference>
<protein>
    <submittedName>
        <fullName evidence="20">Uncharacterized protein</fullName>
    </submittedName>
</protein>
<evidence type="ECO:0000256" key="13">
    <source>
        <dbReference type="ARBA" id="ARBA00049221"/>
    </source>
</evidence>
<sequence length="163" mass="18765">MAASLTVCLLFWGMMIVDESLLLDNPNVTFPLWWSHATHSAPLFGNLLDIILYPPGKPYMSLVILFGVSFASTYLAYTEYLISKFQQYPYPFYQRMTQQVRYQFYGASFFGFVAACVICYVVCRLFSTSPKVTQKKRDKKADNQHGASKSNNSRPRNKPRKQE</sequence>
<evidence type="ECO:0000256" key="16">
    <source>
        <dbReference type="ARBA" id="ARBA00049428"/>
    </source>
</evidence>
<comment type="catalytic activity">
    <reaction evidence="9">
        <text>9-hexadecanoyloxy-octadecanoate + H2O = 9-hydroxy-octadecanoate + hexadecanoate + H(+)</text>
        <dbReference type="Rhea" id="RHEA:52052"/>
        <dbReference type="ChEBI" id="CHEBI:7896"/>
        <dbReference type="ChEBI" id="CHEBI:15377"/>
        <dbReference type="ChEBI" id="CHEBI:15378"/>
        <dbReference type="ChEBI" id="CHEBI:83670"/>
        <dbReference type="ChEBI" id="CHEBI:136286"/>
    </reaction>
    <physiologicalReaction direction="left-to-right" evidence="9">
        <dbReference type="Rhea" id="RHEA:52053"/>
    </physiologicalReaction>
</comment>
<dbReference type="InterPro" id="IPR006838">
    <property type="entry name" value="ADTRP_AIG1"/>
</dbReference>
<evidence type="ECO:0000256" key="1">
    <source>
        <dbReference type="ARBA" id="ARBA00000923"/>
    </source>
</evidence>
<evidence type="ECO:0000256" key="17">
    <source>
        <dbReference type="SAM" id="MobiDB-lite"/>
    </source>
</evidence>
<organism evidence="20 21">
    <name type="scientific">Cichlidogyrus casuarinus</name>
    <dbReference type="NCBI Taxonomy" id="1844966"/>
    <lineage>
        <taxon>Eukaryota</taxon>
        <taxon>Metazoa</taxon>
        <taxon>Spiralia</taxon>
        <taxon>Lophotrochozoa</taxon>
        <taxon>Platyhelminthes</taxon>
        <taxon>Monogenea</taxon>
        <taxon>Monopisthocotylea</taxon>
        <taxon>Dactylogyridea</taxon>
        <taxon>Ancyrocephalidae</taxon>
        <taxon>Cichlidogyrus</taxon>
    </lineage>
</organism>
<comment type="catalytic activity">
    <reaction evidence="1">
        <text>9-(9Z-hexadecenoyloxy)-octadecanoate + H2O = (9Z)-hexadecenoate + 9-hydroxy-octadecanoate + H(+)</text>
        <dbReference type="Rhea" id="RHEA:52068"/>
        <dbReference type="ChEBI" id="CHEBI:15377"/>
        <dbReference type="ChEBI" id="CHEBI:15378"/>
        <dbReference type="ChEBI" id="CHEBI:32372"/>
        <dbReference type="ChEBI" id="CHEBI:136286"/>
        <dbReference type="ChEBI" id="CHEBI:136309"/>
    </reaction>
    <physiologicalReaction direction="left-to-right" evidence="1">
        <dbReference type="Rhea" id="RHEA:52069"/>
    </physiologicalReaction>
</comment>
<comment type="catalytic activity">
    <reaction evidence="16">
        <text>12-(9Z-hexadecenoyloxy)-octadecanoate + H2O = 12-hydroxyoctadecanoate + (9Z)-hexadecenoate + H(+)</text>
        <dbReference type="Rhea" id="RHEA:52072"/>
        <dbReference type="ChEBI" id="CHEBI:15377"/>
        <dbReference type="ChEBI" id="CHEBI:15378"/>
        <dbReference type="ChEBI" id="CHEBI:32372"/>
        <dbReference type="ChEBI" id="CHEBI:84201"/>
        <dbReference type="ChEBI" id="CHEBI:136312"/>
    </reaction>
    <physiologicalReaction direction="left-to-right" evidence="16">
        <dbReference type="Rhea" id="RHEA:52073"/>
    </physiologicalReaction>
</comment>
<name>A0ABD2PQN7_9PLAT</name>
<feature type="region of interest" description="Disordered" evidence="17">
    <location>
        <begin position="132"/>
        <end position="163"/>
    </location>
</feature>